<dbReference type="SUPFAM" id="SSF55073">
    <property type="entry name" value="Nucleotide cyclase"/>
    <property type="match status" value="1"/>
</dbReference>
<proteinExistence type="predicted"/>
<dbReference type="InterPro" id="IPR035919">
    <property type="entry name" value="EAL_sf"/>
</dbReference>
<dbReference type="CDD" id="cd00130">
    <property type="entry name" value="PAS"/>
    <property type="match status" value="1"/>
</dbReference>
<dbReference type="InterPro" id="IPR001610">
    <property type="entry name" value="PAC"/>
</dbReference>
<dbReference type="SUPFAM" id="SSF141868">
    <property type="entry name" value="EAL domain-like"/>
    <property type="match status" value="1"/>
</dbReference>
<dbReference type="PANTHER" id="PTHR44757">
    <property type="entry name" value="DIGUANYLATE CYCLASE DGCP"/>
    <property type="match status" value="1"/>
</dbReference>
<dbReference type="InterPro" id="IPR045812">
    <property type="entry name" value="DAHL"/>
</dbReference>
<organism evidence="7 8">
    <name type="scientific">Pseudoalteromonas rubra</name>
    <dbReference type="NCBI Taxonomy" id="43658"/>
    <lineage>
        <taxon>Bacteria</taxon>
        <taxon>Pseudomonadati</taxon>
        <taxon>Pseudomonadota</taxon>
        <taxon>Gammaproteobacteria</taxon>
        <taxon>Alteromonadales</taxon>
        <taxon>Pseudoalteromonadaceae</taxon>
        <taxon>Pseudoalteromonas</taxon>
    </lineage>
</organism>
<feature type="domain" description="PAC" evidence="4">
    <location>
        <begin position="450"/>
        <end position="502"/>
    </location>
</feature>
<feature type="domain" description="PAS" evidence="3">
    <location>
        <begin position="377"/>
        <end position="422"/>
    </location>
</feature>
<dbReference type="PROSITE" id="PS50113">
    <property type="entry name" value="PAC"/>
    <property type="match status" value="1"/>
</dbReference>
<accession>A0A0F4QUR8</accession>
<feature type="domain" description="EAL" evidence="5">
    <location>
        <begin position="676"/>
        <end position="929"/>
    </location>
</feature>
<evidence type="ECO:0000259" key="6">
    <source>
        <dbReference type="PROSITE" id="PS50887"/>
    </source>
</evidence>
<keyword evidence="2" id="KW-0812">Transmembrane</keyword>
<dbReference type="CDD" id="cd01949">
    <property type="entry name" value="GGDEF"/>
    <property type="match status" value="1"/>
</dbReference>
<dbReference type="InterPro" id="IPR000160">
    <property type="entry name" value="GGDEF_dom"/>
</dbReference>
<name>A0A0F4QUR8_9GAMM</name>
<dbReference type="SUPFAM" id="SSF55785">
    <property type="entry name" value="PYP-like sensor domain (PAS domain)"/>
    <property type="match status" value="2"/>
</dbReference>
<evidence type="ECO:0000259" key="5">
    <source>
        <dbReference type="PROSITE" id="PS50883"/>
    </source>
</evidence>
<dbReference type="SMART" id="SM00052">
    <property type="entry name" value="EAL"/>
    <property type="match status" value="1"/>
</dbReference>
<dbReference type="PATRIC" id="fig|43658.5.peg.1241"/>
<keyword evidence="2" id="KW-0472">Membrane</keyword>
<dbReference type="Pfam" id="PF13426">
    <property type="entry name" value="PAS_9"/>
    <property type="match status" value="1"/>
</dbReference>
<dbReference type="InterPro" id="IPR000014">
    <property type="entry name" value="PAS"/>
</dbReference>
<dbReference type="Gene3D" id="3.30.70.270">
    <property type="match status" value="1"/>
</dbReference>
<sequence>MKRNVKINLPVIGQCLLVVVLTALMVYFFRAHIATGERQHEQVSHLFDAKSIDAKLDKFALELSVGSLRHFDELQQLDRTLQQLVQRQQTRQAGIEYLAYLRLLRHKMVLMEQLKTQAVGMRNGLTYLPVVLDEMVASNHPQALLGSTILASLVTSGQSLDELLLDTRIRTLAQATVTEPEHALLSRRFVNHIQVAVDYYRQVRATRQEYLAINSKEAFARLYRAQMDLHGAQLRQTRTLSEQLFGLAVVLLLMLLFILQRLNKAKNRALQASQLLHDAIERLQEGFALYDSEGTLMLTNQCWLRHYGVACRTQFPQTLNEWQLRHAEFVHEQSDTPQRLQKTAHGRWLQIRHARTEDGGYVYISVDVTEFKEVEAELKTAAAVYQATQEGIMTTNANLEITAVNPAFTRITGYPEQEVLGKKPNLLSSGRHDKRFYEHMWHTLETKGEWAAEIWNRRKDGTIYPEWLAISAVEDEQGQVQQYIAVLSDMTERKEQEAKIAYQAMYDALTGLPNRRLLLDRICQDLKQIERQPHLSALLFIDLDRFKRINDTMGHDAGDNLLLEVANRLNHLVRRTDTLARFGGDEFVLLLSQISEVEDAAKVAEKILTSLAQPFNINGFEVISGASIGIAIMPDDANEQQEILRRADLAMYKAKESGRNQYHYFAPSMQQQVNRRVELEQLLRKAIANNELAVFYQPIIELQTGQLYGFEALTRWPHHDQFIAPDEFIPVAEESGLISELGEWMLMRSTSDIAALNTKLGLDCCLSANISSQQYRLGFNATTLRHILRQTGFKPANLALEITESILLDDDQAILAWLEGLRATGAHLSIDDFGTGYSSLSYLRRFPINTIKIDKSFIHEFAHAPDSQNLVRAILSMAASLGLSVIAEGVEHVAQLEGLKAMECDLVQGYVYAKPMSLEELEIWCSEFAQEHTQSLA</sequence>
<dbReference type="Proteomes" id="UP000033452">
    <property type="component" value="Unassembled WGS sequence"/>
</dbReference>
<evidence type="ECO:0000259" key="3">
    <source>
        <dbReference type="PROSITE" id="PS50112"/>
    </source>
</evidence>
<dbReference type="PROSITE" id="PS50887">
    <property type="entry name" value="GGDEF"/>
    <property type="match status" value="1"/>
</dbReference>
<dbReference type="PANTHER" id="PTHR44757:SF2">
    <property type="entry name" value="BIOFILM ARCHITECTURE MAINTENANCE PROTEIN MBAA"/>
    <property type="match status" value="1"/>
</dbReference>
<dbReference type="AlphaFoldDB" id="A0A0F4QUR8"/>
<dbReference type="SMART" id="SM00086">
    <property type="entry name" value="PAC"/>
    <property type="match status" value="1"/>
</dbReference>
<dbReference type="NCBIfam" id="TIGR00254">
    <property type="entry name" value="GGDEF"/>
    <property type="match status" value="1"/>
</dbReference>
<dbReference type="CDD" id="cd01948">
    <property type="entry name" value="EAL"/>
    <property type="match status" value="1"/>
</dbReference>
<comment type="cofactor">
    <cofactor evidence="1">
        <name>Mg(2+)</name>
        <dbReference type="ChEBI" id="CHEBI:18420"/>
    </cofactor>
</comment>
<dbReference type="Pfam" id="PF00563">
    <property type="entry name" value="EAL"/>
    <property type="match status" value="1"/>
</dbReference>
<dbReference type="PROSITE" id="PS50112">
    <property type="entry name" value="PAS"/>
    <property type="match status" value="1"/>
</dbReference>
<dbReference type="SMART" id="SM00091">
    <property type="entry name" value="PAS"/>
    <property type="match status" value="2"/>
</dbReference>
<dbReference type="FunFam" id="3.30.70.270:FF:000001">
    <property type="entry name" value="Diguanylate cyclase domain protein"/>
    <property type="match status" value="1"/>
</dbReference>
<dbReference type="Gene3D" id="3.20.20.450">
    <property type="entry name" value="EAL domain"/>
    <property type="match status" value="1"/>
</dbReference>
<protein>
    <submittedName>
        <fullName evidence="7">Diguanylate cyclase</fullName>
    </submittedName>
</protein>
<feature type="domain" description="GGDEF" evidence="6">
    <location>
        <begin position="534"/>
        <end position="667"/>
    </location>
</feature>
<gene>
    <name evidence="7" type="ORF">TW77_05935</name>
</gene>
<evidence type="ECO:0000313" key="8">
    <source>
        <dbReference type="Proteomes" id="UP000033452"/>
    </source>
</evidence>
<evidence type="ECO:0000313" key="7">
    <source>
        <dbReference type="EMBL" id="KJZ11418.1"/>
    </source>
</evidence>
<dbReference type="EMBL" id="JXYA01000010">
    <property type="protein sequence ID" value="KJZ11418.1"/>
    <property type="molecule type" value="Genomic_DNA"/>
</dbReference>
<dbReference type="OrthoDB" id="9799509at2"/>
<feature type="transmembrane region" description="Helical" evidence="2">
    <location>
        <begin position="7"/>
        <end position="29"/>
    </location>
</feature>
<dbReference type="InterPro" id="IPR001633">
    <property type="entry name" value="EAL_dom"/>
</dbReference>
<dbReference type="SMART" id="SM00267">
    <property type="entry name" value="GGDEF"/>
    <property type="match status" value="1"/>
</dbReference>
<dbReference type="InterPro" id="IPR000700">
    <property type="entry name" value="PAS-assoc_C"/>
</dbReference>
<dbReference type="RefSeq" id="WP_052713057.1">
    <property type="nucleotide sequence ID" value="NZ_JXYA01000010.1"/>
</dbReference>
<dbReference type="GO" id="GO:0003824">
    <property type="term" value="F:catalytic activity"/>
    <property type="evidence" value="ECO:0007669"/>
    <property type="project" value="UniProtKB-ARBA"/>
</dbReference>
<dbReference type="InterPro" id="IPR029787">
    <property type="entry name" value="Nucleotide_cyclase"/>
</dbReference>
<evidence type="ECO:0000259" key="4">
    <source>
        <dbReference type="PROSITE" id="PS50113"/>
    </source>
</evidence>
<dbReference type="InterPro" id="IPR052155">
    <property type="entry name" value="Biofilm_reg_signaling"/>
</dbReference>
<keyword evidence="8" id="KW-1185">Reference proteome</keyword>
<dbReference type="Pfam" id="PF19443">
    <property type="entry name" value="DAHL"/>
    <property type="match status" value="1"/>
</dbReference>
<dbReference type="NCBIfam" id="TIGR00229">
    <property type="entry name" value="sensory_box"/>
    <property type="match status" value="1"/>
</dbReference>
<evidence type="ECO:0000256" key="2">
    <source>
        <dbReference type="SAM" id="Phobius"/>
    </source>
</evidence>
<dbReference type="PROSITE" id="PS50883">
    <property type="entry name" value="EAL"/>
    <property type="match status" value="1"/>
</dbReference>
<keyword evidence="2" id="KW-1133">Transmembrane helix</keyword>
<evidence type="ECO:0000256" key="1">
    <source>
        <dbReference type="ARBA" id="ARBA00001946"/>
    </source>
</evidence>
<dbReference type="InterPro" id="IPR043128">
    <property type="entry name" value="Rev_trsase/Diguanyl_cyclase"/>
</dbReference>
<reference evidence="7 8" key="1">
    <citation type="journal article" date="2015" name="BMC Genomics">
        <title>Genome mining reveals unlocked bioactive potential of marine Gram-negative bacteria.</title>
        <authorList>
            <person name="Machado H."/>
            <person name="Sonnenschein E.C."/>
            <person name="Melchiorsen J."/>
            <person name="Gram L."/>
        </authorList>
    </citation>
    <scope>NUCLEOTIDE SEQUENCE [LARGE SCALE GENOMIC DNA]</scope>
    <source>
        <strain evidence="7 8">S2471</strain>
    </source>
</reference>
<dbReference type="InterPro" id="IPR035965">
    <property type="entry name" value="PAS-like_dom_sf"/>
</dbReference>
<dbReference type="Pfam" id="PF00990">
    <property type="entry name" value="GGDEF"/>
    <property type="match status" value="1"/>
</dbReference>
<comment type="caution">
    <text evidence="7">The sequence shown here is derived from an EMBL/GenBank/DDBJ whole genome shotgun (WGS) entry which is preliminary data.</text>
</comment>
<dbReference type="Gene3D" id="3.30.450.20">
    <property type="entry name" value="PAS domain"/>
    <property type="match status" value="1"/>
</dbReference>